<keyword evidence="2" id="KW-0238">DNA-binding</keyword>
<proteinExistence type="predicted"/>
<sequence length="88" mass="9702">MSLEEVRTLLSLALRRKADCRTANIALDEHIGHVRTRLTELKGLLADLTDLRGRCDGLGTKCRIVEALHSRADALPAAGARTKPHRHV</sequence>
<comment type="caution">
    <text evidence="2">The sequence shown here is derived from an EMBL/GenBank/DDBJ whole genome shotgun (WGS) entry which is preliminary data.</text>
</comment>
<evidence type="ECO:0000259" key="1">
    <source>
        <dbReference type="Pfam" id="PF09278"/>
    </source>
</evidence>
<dbReference type="SUPFAM" id="SSF46955">
    <property type="entry name" value="Putative DNA-binding domain"/>
    <property type="match status" value="1"/>
</dbReference>
<dbReference type="Proteomes" id="UP001595693">
    <property type="component" value="Unassembled WGS sequence"/>
</dbReference>
<dbReference type="InterPro" id="IPR009061">
    <property type="entry name" value="DNA-bd_dom_put_sf"/>
</dbReference>
<accession>A0ABV8DHF7</accession>
<dbReference type="InterPro" id="IPR015358">
    <property type="entry name" value="Tscrpt_reg_MerR_DNA-bd"/>
</dbReference>
<feature type="domain" description="Transcription regulator MerR DNA binding" evidence="1">
    <location>
        <begin position="1"/>
        <end position="51"/>
    </location>
</feature>
<keyword evidence="3" id="KW-1185">Reference proteome</keyword>
<name>A0ABV8DHF7_9BURK</name>
<dbReference type="Pfam" id="PF09278">
    <property type="entry name" value="MerR-DNA-bind"/>
    <property type="match status" value="1"/>
</dbReference>
<dbReference type="RefSeq" id="WP_369882091.1">
    <property type="nucleotide sequence ID" value="NZ_JBHSAJ010000079.1"/>
</dbReference>
<dbReference type="EMBL" id="JBHSAJ010000079">
    <property type="protein sequence ID" value="MFC3937746.1"/>
    <property type="molecule type" value="Genomic_DNA"/>
</dbReference>
<dbReference type="GO" id="GO:0003677">
    <property type="term" value="F:DNA binding"/>
    <property type="evidence" value="ECO:0007669"/>
    <property type="project" value="UniProtKB-KW"/>
</dbReference>
<protein>
    <submittedName>
        <fullName evidence="2">MerR family DNA-binding protein</fullName>
    </submittedName>
</protein>
<organism evidence="2 3">
    <name type="scientific">Acidovorax facilis</name>
    <dbReference type="NCBI Taxonomy" id="12917"/>
    <lineage>
        <taxon>Bacteria</taxon>
        <taxon>Pseudomonadati</taxon>
        <taxon>Pseudomonadota</taxon>
        <taxon>Betaproteobacteria</taxon>
        <taxon>Burkholderiales</taxon>
        <taxon>Comamonadaceae</taxon>
        <taxon>Acidovorax</taxon>
    </lineage>
</organism>
<gene>
    <name evidence="2" type="ORF">ACFOW3_24245</name>
</gene>
<dbReference type="Gene3D" id="1.10.1660.10">
    <property type="match status" value="1"/>
</dbReference>
<evidence type="ECO:0000313" key="2">
    <source>
        <dbReference type="EMBL" id="MFC3937746.1"/>
    </source>
</evidence>
<evidence type="ECO:0000313" key="3">
    <source>
        <dbReference type="Proteomes" id="UP001595693"/>
    </source>
</evidence>
<reference evidence="3" key="1">
    <citation type="journal article" date="2019" name="Int. J. Syst. Evol. Microbiol.">
        <title>The Global Catalogue of Microorganisms (GCM) 10K type strain sequencing project: providing services to taxonomists for standard genome sequencing and annotation.</title>
        <authorList>
            <consortium name="The Broad Institute Genomics Platform"/>
            <consortium name="The Broad Institute Genome Sequencing Center for Infectious Disease"/>
            <person name="Wu L."/>
            <person name="Ma J."/>
        </authorList>
    </citation>
    <scope>NUCLEOTIDE SEQUENCE [LARGE SCALE GENOMIC DNA]</scope>
    <source>
        <strain evidence="3">CCUG 2113</strain>
    </source>
</reference>